<reference evidence="3 4" key="1">
    <citation type="submission" date="2018-12" db="EMBL/GenBank/DDBJ databases">
        <authorList>
            <consortium name="Pathogen Informatics"/>
        </authorList>
    </citation>
    <scope>NUCLEOTIDE SEQUENCE [LARGE SCALE GENOMIC DNA]</scope>
    <source>
        <strain evidence="3 4">NCTC11432</strain>
    </source>
</reference>
<sequence>MIKDILDRWPDWRDYFKGSAFLGIAGLAVLFIRNTQNKEIKTLQHKLDELMAARKEGTKTENLTEDELSQLHRFYEDLEKQRREKNIPDNSRPENLQVNCPRYK</sequence>
<evidence type="ECO:0000313" key="3">
    <source>
        <dbReference type="EMBL" id="VEE11751.1"/>
    </source>
</evidence>
<dbReference type="Pfam" id="PF04120">
    <property type="entry name" value="Iron_permease"/>
    <property type="match status" value="1"/>
</dbReference>
<dbReference type="RefSeq" id="WP_002981002.1">
    <property type="nucleotide sequence ID" value="NZ_CP068486.1"/>
</dbReference>
<evidence type="ECO:0000256" key="2">
    <source>
        <dbReference type="SAM" id="Phobius"/>
    </source>
</evidence>
<gene>
    <name evidence="3" type="ORF">NCTC11432_04957</name>
</gene>
<proteinExistence type="predicted"/>
<keyword evidence="2" id="KW-0812">Transmembrane</keyword>
<dbReference type="EMBL" id="LR134289">
    <property type="protein sequence ID" value="VEE11751.1"/>
    <property type="molecule type" value="Genomic_DNA"/>
</dbReference>
<keyword evidence="2" id="KW-1133">Transmembrane helix</keyword>
<dbReference type="InterPro" id="IPR007251">
    <property type="entry name" value="Iron_permease_Fet4"/>
</dbReference>
<dbReference type="Proteomes" id="UP000279227">
    <property type="component" value="Chromosome"/>
</dbReference>
<dbReference type="GeneID" id="93023160"/>
<feature type="transmembrane region" description="Helical" evidence="2">
    <location>
        <begin position="15"/>
        <end position="32"/>
    </location>
</feature>
<name>A0A3S4N7Y1_CHRGE</name>
<protein>
    <submittedName>
        <fullName evidence="3">Predicted small integral membrane protein</fullName>
    </submittedName>
</protein>
<accession>A0A3S4N7Y1</accession>
<organism evidence="3 4">
    <name type="scientific">Chryseobacterium gleum</name>
    <name type="common">Flavobacterium gleum</name>
    <dbReference type="NCBI Taxonomy" id="250"/>
    <lineage>
        <taxon>Bacteria</taxon>
        <taxon>Pseudomonadati</taxon>
        <taxon>Bacteroidota</taxon>
        <taxon>Flavobacteriia</taxon>
        <taxon>Flavobacteriales</taxon>
        <taxon>Weeksellaceae</taxon>
        <taxon>Chryseobacterium group</taxon>
        <taxon>Chryseobacterium</taxon>
    </lineage>
</organism>
<evidence type="ECO:0000256" key="1">
    <source>
        <dbReference type="SAM" id="MobiDB-lite"/>
    </source>
</evidence>
<dbReference type="GO" id="GO:0055085">
    <property type="term" value="P:transmembrane transport"/>
    <property type="evidence" value="ECO:0007669"/>
    <property type="project" value="InterPro"/>
</dbReference>
<keyword evidence="2" id="KW-0472">Membrane</keyword>
<feature type="region of interest" description="Disordered" evidence="1">
    <location>
        <begin position="82"/>
        <end position="104"/>
    </location>
</feature>
<dbReference type="KEGG" id="cgle:NCTC11432_04957"/>
<dbReference type="AlphaFoldDB" id="A0A3S4N7Y1"/>
<dbReference type="OrthoDB" id="1261387at2"/>
<evidence type="ECO:0000313" key="4">
    <source>
        <dbReference type="Proteomes" id="UP000279227"/>
    </source>
</evidence>